<dbReference type="Proteomes" id="UP001143910">
    <property type="component" value="Unassembled WGS sequence"/>
</dbReference>
<evidence type="ECO:0000313" key="2">
    <source>
        <dbReference type="Proteomes" id="UP001143910"/>
    </source>
</evidence>
<sequence length="424" mass="46223">MSFASASPSRLFDESDIVHLSTSSPVPASSHTHHFPSTHSVAASAGSLPPARSSSPRHSGPASWRSGANTNSTAIRRQDSYNHPSSTFRRRLQSPSFTVEQQLALDAVAARDPAVWEMDDSFIDELRRQDFSSPSTYPSFANGALLDPGQDEEDPDIYQDDSSYVDAQAEVTQTSECIGRTNDATLNALDSPTLQLHGGPSASTTQNTDFSLTETQQESPIFHDLIDDQGGTHTASTSFSETMPATTRRASVHNLDAGQPPPLKRRRGSQTNHAQQTRHAKAVEVAPEEDLFGELEVPNTMPKAVADHEELTTIDLTEATGVLDELKAPVIDNRVKISAFQCAICMDDVTGLTVTYCGHLFCAQCLHSSLDVESTKGKCPMCRAKIDMKPRESYTSKTKGFWPLELKLMTTTRKGKRKVGEISK</sequence>
<proteinExistence type="predicted"/>
<keyword evidence="2" id="KW-1185">Reference proteome</keyword>
<organism evidence="1 2">
    <name type="scientific">Zarea fungicola</name>
    <dbReference type="NCBI Taxonomy" id="93591"/>
    <lineage>
        <taxon>Eukaryota</taxon>
        <taxon>Fungi</taxon>
        <taxon>Dikarya</taxon>
        <taxon>Ascomycota</taxon>
        <taxon>Pezizomycotina</taxon>
        <taxon>Sordariomycetes</taxon>
        <taxon>Hypocreomycetidae</taxon>
        <taxon>Hypocreales</taxon>
        <taxon>Cordycipitaceae</taxon>
        <taxon>Zarea</taxon>
    </lineage>
</organism>
<protein>
    <submittedName>
        <fullName evidence="1">Uncharacterized protein</fullName>
    </submittedName>
</protein>
<name>A0ACC1NQT5_9HYPO</name>
<reference evidence="1" key="1">
    <citation type="submission" date="2022-08" db="EMBL/GenBank/DDBJ databases">
        <title>Genome Sequence of Lecanicillium fungicola.</title>
        <authorList>
            <person name="Buettner E."/>
        </authorList>
    </citation>
    <scope>NUCLEOTIDE SEQUENCE</scope>
    <source>
        <strain evidence="1">Babe33</strain>
    </source>
</reference>
<dbReference type="EMBL" id="JANJQO010000141">
    <property type="protein sequence ID" value="KAJ2981272.1"/>
    <property type="molecule type" value="Genomic_DNA"/>
</dbReference>
<comment type="caution">
    <text evidence="1">The sequence shown here is derived from an EMBL/GenBank/DDBJ whole genome shotgun (WGS) entry which is preliminary data.</text>
</comment>
<accession>A0ACC1NQT5</accession>
<gene>
    <name evidence="1" type="ORF">NQ176_g2129</name>
</gene>
<evidence type="ECO:0000313" key="1">
    <source>
        <dbReference type="EMBL" id="KAJ2981272.1"/>
    </source>
</evidence>